<dbReference type="Proteomes" id="UP000254428">
    <property type="component" value="Unassembled WGS sequence"/>
</dbReference>
<organism evidence="14 15">
    <name type="scientific">Escherichia coli</name>
    <dbReference type="NCBI Taxonomy" id="562"/>
    <lineage>
        <taxon>Bacteria</taxon>
        <taxon>Pseudomonadati</taxon>
        <taxon>Pseudomonadota</taxon>
        <taxon>Gammaproteobacteria</taxon>
        <taxon>Enterobacterales</taxon>
        <taxon>Enterobacteriaceae</taxon>
        <taxon>Escherichia</taxon>
    </lineage>
</organism>
<evidence type="ECO:0000313" key="14">
    <source>
        <dbReference type="EMBL" id="STH70868.1"/>
    </source>
</evidence>
<evidence type="ECO:0000256" key="12">
    <source>
        <dbReference type="SAM" id="SignalP"/>
    </source>
</evidence>
<keyword evidence="9" id="KW-0472">Membrane</keyword>
<reference evidence="14 15" key="1">
    <citation type="submission" date="2018-06" db="EMBL/GenBank/DDBJ databases">
        <authorList>
            <consortium name="Pathogen Informatics"/>
            <person name="Doyle S."/>
        </authorList>
    </citation>
    <scope>NUCLEOTIDE SEQUENCE [LARGE SCALE GENOMIC DNA]</scope>
    <source>
        <strain evidence="14 15">NCTC11341</strain>
    </source>
</reference>
<feature type="domain" description="LamB-type porin N-terminal" evidence="13">
    <location>
        <begin position="29"/>
        <end position="54"/>
    </location>
</feature>
<dbReference type="GO" id="GO:0006811">
    <property type="term" value="P:monoatomic ion transport"/>
    <property type="evidence" value="ECO:0007669"/>
    <property type="project" value="UniProtKB-KW"/>
</dbReference>
<evidence type="ECO:0000256" key="10">
    <source>
        <dbReference type="ARBA" id="ARBA00023237"/>
    </source>
</evidence>
<evidence type="ECO:0000256" key="11">
    <source>
        <dbReference type="SAM" id="Coils"/>
    </source>
</evidence>
<evidence type="ECO:0000259" key="13">
    <source>
        <dbReference type="Pfam" id="PF11471"/>
    </source>
</evidence>
<evidence type="ECO:0000256" key="1">
    <source>
        <dbReference type="ARBA" id="ARBA00004571"/>
    </source>
</evidence>
<comment type="subcellular location">
    <subcellularLocation>
        <location evidence="1">Cell outer membrane</location>
        <topology evidence="1">Multi-pass membrane protein</topology>
    </subcellularLocation>
</comment>
<feature type="coiled-coil region" evidence="11">
    <location>
        <begin position="27"/>
        <end position="54"/>
    </location>
</feature>
<evidence type="ECO:0000256" key="6">
    <source>
        <dbReference type="ARBA" id="ARBA00022729"/>
    </source>
</evidence>
<comment type="similarity">
    <text evidence="2">Belongs to the porin LamB (TC 1.B.3) family.</text>
</comment>
<dbReference type="Pfam" id="PF11471">
    <property type="entry name" value="Sugarporin_N"/>
    <property type="match status" value="1"/>
</dbReference>
<evidence type="ECO:0000256" key="4">
    <source>
        <dbReference type="ARBA" id="ARBA00022452"/>
    </source>
</evidence>
<keyword evidence="6 12" id="KW-0732">Signal</keyword>
<evidence type="ECO:0000256" key="9">
    <source>
        <dbReference type="ARBA" id="ARBA00023136"/>
    </source>
</evidence>
<gene>
    <name evidence="14" type="primary">bglH_4</name>
    <name evidence="14" type="ORF">NCTC11341_02443</name>
</gene>
<keyword evidence="5" id="KW-0812">Transmembrane</keyword>
<dbReference type="GO" id="GO:0015288">
    <property type="term" value="F:porin activity"/>
    <property type="evidence" value="ECO:0007669"/>
    <property type="project" value="UniProtKB-KW"/>
</dbReference>
<name>A0A376NX77_ECOLX</name>
<dbReference type="GO" id="GO:0046930">
    <property type="term" value="C:pore complex"/>
    <property type="evidence" value="ECO:0007669"/>
    <property type="project" value="UniProtKB-KW"/>
</dbReference>
<evidence type="ECO:0000256" key="5">
    <source>
        <dbReference type="ARBA" id="ARBA00022692"/>
    </source>
</evidence>
<sequence length="63" mass="7380">MFRRNLITSAILLMAPLALSAQSLAESLTVEQRLELLEKALRETQSELKSIKMKRRKNIRQRR</sequence>
<evidence type="ECO:0000256" key="7">
    <source>
        <dbReference type="ARBA" id="ARBA00023065"/>
    </source>
</evidence>
<evidence type="ECO:0000256" key="3">
    <source>
        <dbReference type="ARBA" id="ARBA00022448"/>
    </source>
</evidence>
<feature type="chain" id="PRO_5017043931" evidence="12">
    <location>
        <begin position="26"/>
        <end position="63"/>
    </location>
</feature>
<keyword evidence="11" id="KW-0175">Coiled coil</keyword>
<dbReference type="AlphaFoldDB" id="A0A376NX77"/>
<accession>A0A376NX77</accession>
<keyword evidence="7" id="KW-0406">Ion transport</keyword>
<keyword evidence="8" id="KW-0626">Porin</keyword>
<protein>
    <submittedName>
        <fullName evidence="14">Outer membrane protein YieC</fullName>
    </submittedName>
</protein>
<feature type="signal peptide" evidence="12">
    <location>
        <begin position="1"/>
        <end position="25"/>
    </location>
</feature>
<proteinExistence type="inferred from homology"/>
<dbReference type="GO" id="GO:0009279">
    <property type="term" value="C:cell outer membrane"/>
    <property type="evidence" value="ECO:0007669"/>
    <property type="project" value="UniProtKB-SubCell"/>
</dbReference>
<dbReference type="InterPro" id="IPR021570">
    <property type="entry name" value="LamB-type_porin_N_dom"/>
</dbReference>
<keyword evidence="4" id="KW-1134">Transmembrane beta strand</keyword>
<dbReference type="EMBL" id="UGBT01000002">
    <property type="protein sequence ID" value="STH70868.1"/>
    <property type="molecule type" value="Genomic_DNA"/>
</dbReference>
<evidence type="ECO:0000256" key="2">
    <source>
        <dbReference type="ARBA" id="ARBA00007055"/>
    </source>
</evidence>
<evidence type="ECO:0000256" key="8">
    <source>
        <dbReference type="ARBA" id="ARBA00023114"/>
    </source>
</evidence>
<keyword evidence="3" id="KW-0813">Transport</keyword>
<evidence type="ECO:0000313" key="15">
    <source>
        <dbReference type="Proteomes" id="UP000254428"/>
    </source>
</evidence>
<keyword evidence="10" id="KW-0998">Cell outer membrane</keyword>